<reference evidence="5 6" key="1">
    <citation type="journal article" date="2011" name="Genome Biol.">
        <title>Comparative genome sequence analysis underscores mycoparasitism as the ancestral life style of Trichoderma.</title>
        <authorList>
            <person name="Kubicek C.P."/>
            <person name="Herrera-Estrella A."/>
            <person name="Seidl-Seiboth V."/>
            <person name="Martinez D.A."/>
            <person name="Druzhinina I.S."/>
            <person name="Thon M."/>
            <person name="Zeilinger S."/>
            <person name="Casas-Flores S."/>
            <person name="Horwitz B.A."/>
            <person name="Mukherjee P.K."/>
            <person name="Mukherjee M."/>
            <person name="Kredics L."/>
            <person name="Alcaraz L.D."/>
            <person name="Aerts A."/>
            <person name="Antal Z."/>
            <person name="Atanasova L."/>
            <person name="Cervantes-Badillo M.G."/>
            <person name="Challacombe J."/>
            <person name="Chertkov O."/>
            <person name="McCluskey K."/>
            <person name="Coulpier F."/>
            <person name="Deshpande N."/>
            <person name="von Doehren H."/>
            <person name="Ebbole D.J."/>
            <person name="Esquivel-Naranjo E.U."/>
            <person name="Fekete E."/>
            <person name="Flipphi M."/>
            <person name="Glaser F."/>
            <person name="Gomez-Rodriguez E.Y."/>
            <person name="Gruber S."/>
            <person name="Han C."/>
            <person name="Henrissat B."/>
            <person name="Hermosa R."/>
            <person name="Hernandez-Onate M."/>
            <person name="Karaffa L."/>
            <person name="Kosti I."/>
            <person name="Le Crom S."/>
            <person name="Lindquist E."/>
            <person name="Lucas S."/>
            <person name="Luebeck M."/>
            <person name="Luebeck P.S."/>
            <person name="Margeot A."/>
            <person name="Metz B."/>
            <person name="Misra M."/>
            <person name="Nevalainen H."/>
            <person name="Omann M."/>
            <person name="Packer N."/>
            <person name="Perrone G."/>
            <person name="Uresti-Rivera E.E."/>
            <person name="Salamov A."/>
            <person name="Schmoll M."/>
            <person name="Seiboth B."/>
            <person name="Shapiro H."/>
            <person name="Sukno S."/>
            <person name="Tamayo-Ramos J.A."/>
            <person name="Tisch D."/>
            <person name="Wiest A."/>
            <person name="Wilkinson H.H."/>
            <person name="Zhang M."/>
            <person name="Coutinho P.M."/>
            <person name="Kenerley C.M."/>
            <person name="Monte E."/>
            <person name="Baker S.E."/>
            <person name="Grigoriev I.V."/>
        </authorList>
    </citation>
    <scope>NUCLEOTIDE SEQUENCE [LARGE SCALE GENOMIC DNA]</scope>
    <source>
        <strain evidence="6">ATCC 20476 / IMI 206040</strain>
    </source>
</reference>
<dbReference type="PANTHER" id="PTHR10039:SF5">
    <property type="entry name" value="NACHT DOMAIN-CONTAINING PROTEIN"/>
    <property type="match status" value="1"/>
</dbReference>
<gene>
    <name evidence="5" type="ORF">TRIATDRAFT_322971</name>
</gene>
<evidence type="ECO:0000259" key="3">
    <source>
        <dbReference type="Pfam" id="PF24883"/>
    </source>
</evidence>
<dbReference type="Gene3D" id="3.40.50.300">
    <property type="entry name" value="P-loop containing nucleotide triphosphate hydrolases"/>
    <property type="match status" value="1"/>
</dbReference>
<feature type="region of interest" description="Disordered" evidence="2">
    <location>
        <begin position="1"/>
        <end position="22"/>
    </location>
</feature>
<keyword evidence="6" id="KW-1185">Reference proteome</keyword>
<keyword evidence="1" id="KW-0677">Repeat</keyword>
<evidence type="ECO:0000259" key="4">
    <source>
        <dbReference type="Pfam" id="PF25053"/>
    </source>
</evidence>
<dbReference type="AlphaFoldDB" id="G9PC17"/>
<accession>G9PC17</accession>
<dbReference type="InterPro" id="IPR027417">
    <property type="entry name" value="P-loop_NTPase"/>
</dbReference>
<dbReference type="eggNOG" id="ENOG502SHWY">
    <property type="taxonomic scope" value="Eukaryota"/>
</dbReference>
<dbReference type="Pfam" id="PF25053">
    <property type="entry name" value="DUF7791"/>
    <property type="match status" value="1"/>
</dbReference>
<dbReference type="OrthoDB" id="443402at2759"/>
<evidence type="ECO:0000313" key="5">
    <source>
        <dbReference type="EMBL" id="EHK39399.1"/>
    </source>
</evidence>
<dbReference type="InterPro" id="IPR056693">
    <property type="entry name" value="DUF7791"/>
</dbReference>
<dbReference type="STRING" id="452589.G9PC17"/>
<proteinExistence type="predicted"/>
<dbReference type="InterPro" id="IPR056884">
    <property type="entry name" value="NPHP3-like_N"/>
</dbReference>
<organism evidence="5 6">
    <name type="scientific">Hypocrea atroviridis (strain ATCC 20476 / IMI 206040)</name>
    <name type="common">Trichoderma atroviride</name>
    <dbReference type="NCBI Taxonomy" id="452589"/>
    <lineage>
        <taxon>Eukaryota</taxon>
        <taxon>Fungi</taxon>
        <taxon>Dikarya</taxon>
        <taxon>Ascomycota</taxon>
        <taxon>Pezizomycotina</taxon>
        <taxon>Sordariomycetes</taxon>
        <taxon>Hypocreomycetidae</taxon>
        <taxon>Hypocreales</taxon>
        <taxon>Hypocreaceae</taxon>
        <taxon>Trichoderma</taxon>
    </lineage>
</organism>
<feature type="domain" description="DUF7791" evidence="4">
    <location>
        <begin position="530"/>
        <end position="645"/>
    </location>
</feature>
<evidence type="ECO:0000256" key="2">
    <source>
        <dbReference type="SAM" id="MobiDB-lite"/>
    </source>
</evidence>
<dbReference type="Pfam" id="PF24883">
    <property type="entry name" value="NPHP3_N"/>
    <property type="match status" value="1"/>
</dbReference>
<dbReference type="EMBL" id="ABDG02000029">
    <property type="protein sequence ID" value="EHK39399.1"/>
    <property type="molecule type" value="Genomic_DNA"/>
</dbReference>
<evidence type="ECO:0008006" key="7">
    <source>
        <dbReference type="Google" id="ProtNLM"/>
    </source>
</evidence>
<name>G9PC17_HYPAI</name>
<feature type="region of interest" description="Disordered" evidence="2">
    <location>
        <begin position="97"/>
        <end position="116"/>
    </location>
</feature>
<comment type="caution">
    <text evidence="5">The sequence shown here is derived from an EMBL/GenBank/DDBJ whole genome shotgun (WGS) entry which is preliminary data.</text>
</comment>
<feature type="domain" description="Nephrocystin 3-like N-terminal" evidence="3">
    <location>
        <begin position="243"/>
        <end position="413"/>
    </location>
</feature>
<dbReference type="HOGENOM" id="CLU_002341_6_3_1"/>
<protein>
    <recommendedName>
        <fullName evidence="7">NACHT domain-containing protein</fullName>
    </recommendedName>
</protein>
<evidence type="ECO:0000256" key="1">
    <source>
        <dbReference type="ARBA" id="ARBA00022737"/>
    </source>
</evidence>
<dbReference type="PANTHER" id="PTHR10039">
    <property type="entry name" value="AMELOGENIN"/>
    <property type="match status" value="1"/>
</dbReference>
<sequence>MPEGKCKDCQKAKDVEKEEFQRNEKDFEKIKSKLEPLRRNIMDAILLSLWDDSKRTEQWEVHFSSQLDKLIELLGSTENLSMNNSLRTALTNQRRLTQNGNDDVESPKGYIPEHGTTVSTKVDGEAARLRIALQPVIQPGEGPTSLVQLAKHMVQYFKTDGEAKNEIRAELVKVLWKNDWKLDNAMASAKIDTTITAHAIATGIQFSNIETREEAISKSFQATYSWIFQDEPLKKDGAPMWHSFPSWLQDESEKPYWITGKPGSGKSTIMKLILQQQSVRDSLSRSLGSMHLVLVKYYAWLAGTTLQKSIDGLKRTILFQALKQYPGLAPVLAPRRWAFCQVLQSISGLPVWDSREIEESFEALLSSCGKSIKLALFIDGLDEFKMPPVEIVEFIQRMIARCPKGLKLCAASRPWPEFHDTFNEGPMLQMHFLTKTDMEIFVQENLKINKGFVERKQLEPEASSQLLADIVERANGVFLWVSLVMQHLSSLFSDGQSISQARKALEALPTDISSLYDGIWTAIRPENLIDASHMIQVLRAYDGPMEWLTFWAIEESKSDQFNADRFPKSGKLKEVALKSIARKLAACTKCILEVSGNATSGVVDFIHRTARDWAVKPETWKRICSSSGAQFDPHLCILKAKIMMLPPVASSSPDDMGLWGAMTRILWHAGEVNDNLENTPDLVNSLHLLDPYFKHLSRVYERNITTGPYGWWWQGIPRSVLGFAAQFSILPYIKSVALTDRSRLFKRVPSHRSGLLENAIFGYAYFFPDSDSYRPQIPIHRRLSTVKFLLDQGLHQSRLQEWSSFFTRYVTRKASEFASNSSGMRVLFHSGNVFG</sequence>
<dbReference type="Proteomes" id="UP000005426">
    <property type="component" value="Unassembled WGS sequence"/>
</dbReference>
<dbReference type="OMA" id="DAIWASI"/>
<dbReference type="SUPFAM" id="SSF52540">
    <property type="entry name" value="P-loop containing nucleoside triphosphate hydrolases"/>
    <property type="match status" value="1"/>
</dbReference>
<evidence type="ECO:0000313" key="6">
    <source>
        <dbReference type="Proteomes" id="UP000005426"/>
    </source>
</evidence>